<dbReference type="Proteomes" id="UP000276215">
    <property type="component" value="Unassembled WGS sequence"/>
</dbReference>
<reference evidence="1 2" key="1">
    <citation type="journal article" date="2018" name="Nat. Ecol. Evol.">
        <title>Pezizomycetes genomes reveal the molecular basis of ectomycorrhizal truffle lifestyle.</title>
        <authorList>
            <person name="Murat C."/>
            <person name="Payen T."/>
            <person name="Noel B."/>
            <person name="Kuo A."/>
            <person name="Morin E."/>
            <person name="Chen J."/>
            <person name="Kohler A."/>
            <person name="Krizsan K."/>
            <person name="Balestrini R."/>
            <person name="Da Silva C."/>
            <person name="Montanini B."/>
            <person name="Hainaut M."/>
            <person name="Levati E."/>
            <person name="Barry K.W."/>
            <person name="Belfiori B."/>
            <person name="Cichocki N."/>
            <person name="Clum A."/>
            <person name="Dockter R.B."/>
            <person name="Fauchery L."/>
            <person name="Guy J."/>
            <person name="Iotti M."/>
            <person name="Le Tacon F."/>
            <person name="Lindquist E.A."/>
            <person name="Lipzen A."/>
            <person name="Malagnac F."/>
            <person name="Mello A."/>
            <person name="Molinier V."/>
            <person name="Miyauchi S."/>
            <person name="Poulain J."/>
            <person name="Riccioni C."/>
            <person name="Rubini A."/>
            <person name="Sitrit Y."/>
            <person name="Splivallo R."/>
            <person name="Traeger S."/>
            <person name="Wang M."/>
            <person name="Zifcakova L."/>
            <person name="Wipf D."/>
            <person name="Zambonelli A."/>
            <person name="Paolocci F."/>
            <person name="Nowrousian M."/>
            <person name="Ottonello S."/>
            <person name="Baldrian P."/>
            <person name="Spatafora J.W."/>
            <person name="Henrissat B."/>
            <person name="Nagy L.G."/>
            <person name="Aury J.M."/>
            <person name="Wincker P."/>
            <person name="Grigoriev I.V."/>
            <person name="Bonfante P."/>
            <person name="Martin F.M."/>
        </authorList>
    </citation>
    <scope>NUCLEOTIDE SEQUENCE [LARGE SCALE GENOMIC DNA]</scope>
    <source>
        <strain evidence="1 2">120613-1</strain>
    </source>
</reference>
<dbReference type="InterPro" id="IPR012337">
    <property type="entry name" value="RNaseH-like_sf"/>
</dbReference>
<sequence>MWGVEEVLKRLESYRGNRRRGIIGVDNVGVLKRLRKGRGMCGEREQNMRRIGERLLEKGWDQEFRWVPGHVGVEENEEVDEKAREGVWEEEDEEVGETLCWGKWEQRRKEEERRDWKEYWRKDRKGEEYYGVGSSGEGGHEGQRWESKFLFWMRTGHGAMRGERYIKERGDCECGGKETQDHILLYCGLWEKEMKEIWKGWEGGVFKKEGWVEIDKLLFEEEGYKRVIEFERRTEWMKRRRMKGVMGMEEKKGDKLLP</sequence>
<organism evidence="1 2">
    <name type="scientific">Choiromyces venosus 120613-1</name>
    <dbReference type="NCBI Taxonomy" id="1336337"/>
    <lineage>
        <taxon>Eukaryota</taxon>
        <taxon>Fungi</taxon>
        <taxon>Dikarya</taxon>
        <taxon>Ascomycota</taxon>
        <taxon>Pezizomycotina</taxon>
        <taxon>Pezizomycetes</taxon>
        <taxon>Pezizales</taxon>
        <taxon>Tuberaceae</taxon>
        <taxon>Choiromyces</taxon>
    </lineage>
</organism>
<dbReference type="InterPro" id="IPR036397">
    <property type="entry name" value="RNaseH_sf"/>
</dbReference>
<gene>
    <name evidence="1" type="ORF">L873DRAFT_1793833</name>
</gene>
<keyword evidence="2" id="KW-1185">Reference proteome</keyword>
<evidence type="ECO:0000313" key="1">
    <source>
        <dbReference type="EMBL" id="RPA93209.1"/>
    </source>
</evidence>
<dbReference type="EMBL" id="ML120458">
    <property type="protein sequence ID" value="RPA93209.1"/>
    <property type="molecule type" value="Genomic_DNA"/>
</dbReference>
<dbReference type="SUPFAM" id="SSF53098">
    <property type="entry name" value="Ribonuclease H-like"/>
    <property type="match status" value="1"/>
</dbReference>
<accession>A0A3N4J4G6</accession>
<dbReference type="Gene3D" id="3.30.420.10">
    <property type="entry name" value="Ribonuclease H-like superfamily/Ribonuclease H"/>
    <property type="match status" value="1"/>
</dbReference>
<protein>
    <submittedName>
        <fullName evidence="1">Uncharacterized protein</fullName>
    </submittedName>
</protein>
<proteinExistence type="predicted"/>
<dbReference type="OrthoDB" id="4368687at2759"/>
<dbReference type="GO" id="GO:0003676">
    <property type="term" value="F:nucleic acid binding"/>
    <property type="evidence" value="ECO:0007669"/>
    <property type="project" value="InterPro"/>
</dbReference>
<name>A0A3N4J4G6_9PEZI</name>
<dbReference type="STRING" id="1336337.A0A3N4J4G6"/>
<dbReference type="AlphaFoldDB" id="A0A3N4J4G6"/>
<evidence type="ECO:0000313" key="2">
    <source>
        <dbReference type="Proteomes" id="UP000276215"/>
    </source>
</evidence>